<sequence length="335" mass="37256">MCRFLTDERWPRDTGIGRFANEVLDRLQLEKERLDIKCSFSSLLNPIMISKSIGKHKNRKTVFLPGYIPPIWSSVPYVFTVHDLNHLDRPENASFLKSLFYRFFIKPGCHRAAAVLTVSEFSRQRIIEWSGVPAEKVINVGNGVDDAYSPNAEAYSPGYPYLLCVSNRKAHKNEPMLIRAFAQAQIDSNIRLLFTGKATEELDELISSLGLESRVSFYGFVEEEQLPSLYKGALALVFPSLYEGFGLPVIESMACGTPVITSNCTSLPEVAGDAALLVDPSSPASISSAIEKLVSDIDLQESLTQRGLDQAKKFTWDLTAQRVESVLLDAAKNKV</sequence>
<dbReference type="PANTHER" id="PTHR46401">
    <property type="entry name" value="GLYCOSYLTRANSFERASE WBBK-RELATED"/>
    <property type="match status" value="1"/>
</dbReference>
<feature type="domain" description="Glycosyltransferase subfamily 4-like N-terminal" evidence="3">
    <location>
        <begin position="73"/>
        <end position="146"/>
    </location>
</feature>
<dbReference type="PANTHER" id="PTHR46401:SF2">
    <property type="entry name" value="GLYCOSYLTRANSFERASE WBBK-RELATED"/>
    <property type="match status" value="1"/>
</dbReference>
<name>A0ABN8E6I5_9VIBR</name>
<comment type="caution">
    <text evidence="4">The sequence shown here is derived from an EMBL/GenBank/DDBJ whole genome shotgun (WGS) entry which is preliminary data.</text>
</comment>
<dbReference type="Pfam" id="PF13439">
    <property type="entry name" value="Glyco_transf_4"/>
    <property type="match status" value="1"/>
</dbReference>
<accession>A0ABN8E6I5</accession>
<evidence type="ECO:0000256" key="1">
    <source>
        <dbReference type="ARBA" id="ARBA00022679"/>
    </source>
</evidence>
<evidence type="ECO:0000259" key="2">
    <source>
        <dbReference type="Pfam" id="PF00534"/>
    </source>
</evidence>
<gene>
    <name evidence="4" type="primary">mshA_3</name>
    <name evidence="4" type="ORF">VMF7928_02567</name>
</gene>
<reference evidence="4" key="1">
    <citation type="submission" date="2021-11" db="EMBL/GenBank/DDBJ databases">
        <authorList>
            <person name="Rodrigo-Torres L."/>
            <person name="Arahal R. D."/>
            <person name="Lucena T."/>
        </authorList>
    </citation>
    <scope>NUCLEOTIDE SEQUENCE</scope>
    <source>
        <strain evidence="4">CECT 7928</strain>
    </source>
</reference>
<dbReference type="CDD" id="cd03809">
    <property type="entry name" value="GT4_MtfB-like"/>
    <property type="match status" value="1"/>
</dbReference>
<keyword evidence="5" id="KW-1185">Reference proteome</keyword>
<keyword evidence="4" id="KW-0328">Glycosyltransferase</keyword>
<dbReference type="InterPro" id="IPR028098">
    <property type="entry name" value="Glyco_trans_4-like_N"/>
</dbReference>
<evidence type="ECO:0000313" key="5">
    <source>
        <dbReference type="Proteomes" id="UP000838748"/>
    </source>
</evidence>
<dbReference type="Gene3D" id="3.40.50.2000">
    <property type="entry name" value="Glycogen Phosphorylase B"/>
    <property type="match status" value="2"/>
</dbReference>
<organism evidence="4 5">
    <name type="scientific">Vibrio marisflavi CECT 7928</name>
    <dbReference type="NCBI Taxonomy" id="634439"/>
    <lineage>
        <taxon>Bacteria</taxon>
        <taxon>Pseudomonadati</taxon>
        <taxon>Pseudomonadota</taxon>
        <taxon>Gammaproteobacteria</taxon>
        <taxon>Vibrionales</taxon>
        <taxon>Vibrionaceae</taxon>
        <taxon>Vibrio</taxon>
    </lineage>
</organism>
<evidence type="ECO:0000313" key="4">
    <source>
        <dbReference type="EMBL" id="CAH0540005.1"/>
    </source>
</evidence>
<evidence type="ECO:0000259" key="3">
    <source>
        <dbReference type="Pfam" id="PF13439"/>
    </source>
</evidence>
<dbReference type="EMBL" id="CAKLDM010000002">
    <property type="protein sequence ID" value="CAH0540005.1"/>
    <property type="molecule type" value="Genomic_DNA"/>
</dbReference>
<dbReference type="EC" id="2.4.1.250" evidence="4"/>
<keyword evidence="1 4" id="KW-0808">Transferase</keyword>
<dbReference type="SUPFAM" id="SSF53756">
    <property type="entry name" value="UDP-Glycosyltransferase/glycogen phosphorylase"/>
    <property type="match status" value="1"/>
</dbReference>
<dbReference type="GO" id="GO:0102710">
    <property type="term" value="F:D-inositol-3-phosphate glycosyltransferase activity"/>
    <property type="evidence" value="ECO:0007669"/>
    <property type="project" value="UniProtKB-EC"/>
</dbReference>
<feature type="domain" description="Glycosyl transferase family 1" evidence="2">
    <location>
        <begin position="157"/>
        <end position="307"/>
    </location>
</feature>
<dbReference type="Proteomes" id="UP000838748">
    <property type="component" value="Unassembled WGS sequence"/>
</dbReference>
<proteinExistence type="predicted"/>
<dbReference type="InterPro" id="IPR001296">
    <property type="entry name" value="Glyco_trans_1"/>
</dbReference>
<protein>
    <submittedName>
        <fullName evidence="4">D-inositol-3-phosphate glycosyltransferase</fullName>
        <ecNumber evidence="4">2.4.1.250</ecNumber>
    </submittedName>
</protein>
<dbReference type="RefSeq" id="WP_237362032.1">
    <property type="nucleotide sequence ID" value="NZ_CAKLDM010000002.1"/>
</dbReference>
<dbReference type="Pfam" id="PF00534">
    <property type="entry name" value="Glycos_transf_1"/>
    <property type="match status" value="1"/>
</dbReference>